<feature type="region of interest" description="Disordered" evidence="1">
    <location>
        <begin position="1"/>
        <end position="27"/>
    </location>
</feature>
<protein>
    <submittedName>
        <fullName evidence="3">DUF2306 domain-containing protein</fullName>
    </submittedName>
</protein>
<keyword evidence="2" id="KW-0472">Membrane</keyword>
<keyword evidence="4" id="KW-1185">Reference proteome</keyword>
<feature type="transmembrane region" description="Helical" evidence="2">
    <location>
        <begin position="176"/>
        <end position="200"/>
    </location>
</feature>
<dbReference type="InterPro" id="IPR018750">
    <property type="entry name" value="DUF2306_membrane"/>
</dbReference>
<evidence type="ECO:0000256" key="2">
    <source>
        <dbReference type="SAM" id="Phobius"/>
    </source>
</evidence>
<feature type="transmembrane region" description="Helical" evidence="2">
    <location>
        <begin position="33"/>
        <end position="54"/>
    </location>
</feature>
<name>A0A941FIA7_9ACTN</name>
<dbReference type="EMBL" id="JAGTPG010000002">
    <property type="protein sequence ID" value="MBR8640627.1"/>
    <property type="molecule type" value="Genomic_DNA"/>
</dbReference>
<organism evidence="3 4">
    <name type="scientific">Streptomyces tuirus</name>
    <dbReference type="NCBI Taxonomy" id="68278"/>
    <lineage>
        <taxon>Bacteria</taxon>
        <taxon>Bacillati</taxon>
        <taxon>Actinomycetota</taxon>
        <taxon>Actinomycetes</taxon>
        <taxon>Kitasatosporales</taxon>
        <taxon>Streptomycetaceae</taxon>
        <taxon>Streptomyces</taxon>
    </lineage>
</organism>
<reference evidence="3 4" key="1">
    <citation type="submission" date="2021-04" db="EMBL/GenBank/DDBJ databases">
        <title>Characterization of the biosynthetic gene cluster of new lipopeptides with antitumor activity in the genome of the marine Streptomyces PHM034.</title>
        <authorList>
            <person name="Ceniceros A."/>
            <person name="Canedo L."/>
            <person name="Mendez C."/>
            <person name="Olano C."/>
            <person name="Schleissner C."/>
            <person name="Cuevas C."/>
            <person name="De La Calle F."/>
            <person name="Salas J.A."/>
        </authorList>
    </citation>
    <scope>NUCLEOTIDE SEQUENCE [LARGE SCALE GENOMIC DNA]</scope>
    <source>
        <strain evidence="3 4">PHM034</strain>
    </source>
</reference>
<keyword evidence="2" id="KW-0812">Transmembrane</keyword>
<comment type="caution">
    <text evidence="3">The sequence shown here is derived from an EMBL/GenBank/DDBJ whole genome shotgun (WGS) entry which is preliminary data.</text>
</comment>
<dbReference type="Pfam" id="PF10067">
    <property type="entry name" value="DUF2306"/>
    <property type="match status" value="1"/>
</dbReference>
<keyword evidence="2" id="KW-1133">Transmembrane helix</keyword>
<evidence type="ECO:0000256" key="1">
    <source>
        <dbReference type="SAM" id="MobiDB-lite"/>
    </source>
</evidence>
<evidence type="ECO:0000313" key="3">
    <source>
        <dbReference type="EMBL" id="MBR8640627.1"/>
    </source>
</evidence>
<feature type="transmembrane region" description="Helical" evidence="2">
    <location>
        <begin position="74"/>
        <end position="101"/>
    </location>
</feature>
<feature type="transmembrane region" description="Helical" evidence="2">
    <location>
        <begin position="146"/>
        <end position="164"/>
    </location>
</feature>
<dbReference type="Proteomes" id="UP000682308">
    <property type="component" value="Unassembled WGS sequence"/>
</dbReference>
<gene>
    <name evidence="3" type="ORF">KEF29_18095</name>
</gene>
<feature type="transmembrane region" description="Helical" evidence="2">
    <location>
        <begin position="220"/>
        <end position="237"/>
    </location>
</feature>
<proteinExistence type="predicted"/>
<sequence length="273" mass="30919">MSSVPKPAESRTRPAESVPDAGIRSSRPRTSGLRARIAMGVLGFAVIVFLSINIPKYFTFDPDLGRLSPEEHPLYFPVLLVHVFGAATAMGTCALQVWPWLRQRHPKIHRRAGRLYVCAGVWPAAVSAVVISVIWPFGPVSALSDIMLALLWFATTTMGFVFALRRRTADHRRWMLRSFALTISIIFNRLLGIPVSIYFAGRLDMFDGNRHVMEQTVSGIVTWLPWTVAFITVEWWLDREQSRRAELRRPVSTRSEDGIDGRSRLRGHRIQRG</sequence>
<feature type="transmembrane region" description="Helical" evidence="2">
    <location>
        <begin position="113"/>
        <end position="134"/>
    </location>
</feature>
<dbReference type="AlphaFoldDB" id="A0A941FIA7"/>
<evidence type="ECO:0000313" key="4">
    <source>
        <dbReference type="Proteomes" id="UP000682308"/>
    </source>
</evidence>
<accession>A0A941FIA7</accession>